<dbReference type="AlphaFoldDB" id="A0A2U3APX3"/>
<organism evidence="1 2">
    <name type="scientific">Kurthia sibirica</name>
    <dbReference type="NCBI Taxonomy" id="202750"/>
    <lineage>
        <taxon>Bacteria</taxon>
        <taxon>Bacillati</taxon>
        <taxon>Bacillota</taxon>
        <taxon>Bacilli</taxon>
        <taxon>Bacillales</taxon>
        <taxon>Caryophanaceae</taxon>
        <taxon>Kurthia</taxon>
    </lineage>
</organism>
<gene>
    <name evidence="1" type="ORF">DEX24_02175</name>
</gene>
<comment type="caution">
    <text evidence="1">The sequence shown here is derived from an EMBL/GenBank/DDBJ whole genome shotgun (WGS) entry which is preliminary data.</text>
</comment>
<evidence type="ECO:0000313" key="2">
    <source>
        <dbReference type="Proteomes" id="UP000245938"/>
    </source>
</evidence>
<protein>
    <submittedName>
        <fullName evidence="1">Uncharacterized protein</fullName>
    </submittedName>
</protein>
<keyword evidence="2" id="KW-1185">Reference proteome</keyword>
<proteinExistence type="predicted"/>
<dbReference type="RefSeq" id="WP_109304762.1">
    <property type="nucleotide sequence ID" value="NZ_BJUF01000002.1"/>
</dbReference>
<dbReference type="OrthoDB" id="2436979at2"/>
<reference evidence="1 2" key="1">
    <citation type="submission" date="2018-05" db="EMBL/GenBank/DDBJ databases">
        <title>Kurthia sibirica genome sequence.</title>
        <authorList>
            <person name="Maclea K.S."/>
            <person name="Goen A.E."/>
        </authorList>
    </citation>
    <scope>NUCLEOTIDE SEQUENCE [LARGE SCALE GENOMIC DNA]</scope>
    <source>
        <strain evidence="1 2">ATCC 49154</strain>
    </source>
</reference>
<name>A0A2U3APX3_9BACL</name>
<accession>A0A2U3APX3</accession>
<evidence type="ECO:0000313" key="1">
    <source>
        <dbReference type="EMBL" id="PWI26591.1"/>
    </source>
</evidence>
<sequence>MNITSIEICNKETEELIATEGAAFLTEKVSRLKEKNEEFIYIESAEYEAHKIDAIVFEYDEMFNVYSALFGLRLKKMYSAAMQNFFKENLTDLLGSSSAIFEANEGIWEINIALNAIKGFTGEETIEEANALIVDFVDQLVAAITAE</sequence>
<dbReference type="Proteomes" id="UP000245938">
    <property type="component" value="Unassembled WGS sequence"/>
</dbReference>
<dbReference type="EMBL" id="QFVR01000002">
    <property type="protein sequence ID" value="PWI26591.1"/>
    <property type="molecule type" value="Genomic_DNA"/>
</dbReference>